<reference evidence="2 3" key="2">
    <citation type="submission" date="2019-09" db="EMBL/GenBank/DDBJ databases">
        <authorList>
            <person name="Jin C."/>
        </authorList>
    </citation>
    <scope>NUCLEOTIDE SEQUENCE [LARGE SCALE GENOMIC DNA]</scope>
    <source>
        <strain evidence="2 3">BN140041</strain>
    </source>
</reference>
<dbReference type="EMBL" id="VUJW01000003">
    <property type="protein sequence ID" value="KAA1427783.1"/>
    <property type="molecule type" value="Genomic_DNA"/>
</dbReference>
<feature type="region of interest" description="Disordered" evidence="1">
    <location>
        <begin position="1"/>
        <end position="75"/>
    </location>
</feature>
<feature type="compositionally biased region" description="Basic and acidic residues" evidence="1">
    <location>
        <begin position="35"/>
        <end position="44"/>
    </location>
</feature>
<name>A0A5B1M4E6_9ACTN</name>
<reference evidence="2 3" key="1">
    <citation type="submission" date="2019-09" db="EMBL/GenBank/DDBJ databases">
        <title>Nocardioides panacisoli sp. nov., isolated from the soil of a ginseng field.</title>
        <authorList>
            <person name="Cho C."/>
        </authorList>
    </citation>
    <scope>NUCLEOTIDE SEQUENCE [LARGE SCALE GENOMIC DNA]</scope>
    <source>
        <strain evidence="2 3">BN140041</strain>
    </source>
</reference>
<keyword evidence="3" id="KW-1185">Reference proteome</keyword>
<protein>
    <submittedName>
        <fullName evidence="2">Uncharacterized protein</fullName>
    </submittedName>
</protein>
<accession>A0A5B1M4E6</accession>
<evidence type="ECO:0000313" key="2">
    <source>
        <dbReference type="EMBL" id="KAA1427783.1"/>
    </source>
</evidence>
<dbReference type="RefSeq" id="WP_149750203.1">
    <property type="nucleotide sequence ID" value="NZ_VUJW01000003.1"/>
</dbReference>
<comment type="caution">
    <text evidence="2">The sequence shown here is derived from an EMBL/GenBank/DDBJ whole genome shotgun (WGS) entry which is preliminary data.</text>
</comment>
<gene>
    <name evidence="2" type="ORF">F0U47_10170</name>
</gene>
<feature type="compositionally biased region" description="Basic and acidic residues" evidence="1">
    <location>
        <begin position="58"/>
        <end position="75"/>
    </location>
</feature>
<evidence type="ECO:0000256" key="1">
    <source>
        <dbReference type="SAM" id="MobiDB-lite"/>
    </source>
</evidence>
<sequence length="243" mass="27164">MGLGDLAKQWAKSKATEMLSSDSQKAARASSEADATEREAKDAAGEQLMRTAFPGLAKWKDKQEENQRQAEEDRLQRARDEIAALPVAQVQMRVTGWTEDAWFGPMHLRWEVIPAEEPDPEYPDPDPYAYRPYLSVELHPQAGNAVSLGSHQLAGWRFQVPGYTGAGHYDLLAIAREREAAGAALDYAEEYLELDEDTDYFYCYTDTGPWSATVSDDERRMSVSMVLTSSIGDMTMTADIARE</sequence>
<organism evidence="2 3">
    <name type="scientific">Nocardioides antri</name>
    <dbReference type="NCBI Taxonomy" id="2607659"/>
    <lineage>
        <taxon>Bacteria</taxon>
        <taxon>Bacillati</taxon>
        <taxon>Actinomycetota</taxon>
        <taxon>Actinomycetes</taxon>
        <taxon>Propionibacteriales</taxon>
        <taxon>Nocardioidaceae</taxon>
        <taxon>Nocardioides</taxon>
    </lineage>
</organism>
<dbReference type="AlphaFoldDB" id="A0A5B1M4E6"/>
<evidence type="ECO:0000313" key="3">
    <source>
        <dbReference type="Proteomes" id="UP000324351"/>
    </source>
</evidence>
<proteinExistence type="predicted"/>
<dbReference type="Proteomes" id="UP000324351">
    <property type="component" value="Unassembled WGS sequence"/>
</dbReference>